<evidence type="ECO:0000313" key="3">
    <source>
        <dbReference type="Proteomes" id="UP000077266"/>
    </source>
</evidence>
<reference evidence="2 3" key="1">
    <citation type="journal article" date="2016" name="Mol. Biol. Evol.">
        <title>Comparative Genomics of Early-Diverging Mushroom-Forming Fungi Provides Insights into the Origins of Lignocellulose Decay Capabilities.</title>
        <authorList>
            <person name="Nagy L.G."/>
            <person name="Riley R."/>
            <person name="Tritt A."/>
            <person name="Adam C."/>
            <person name="Daum C."/>
            <person name="Floudas D."/>
            <person name="Sun H."/>
            <person name="Yadav J.S."/>
            <person name="Pangilinan J."/>
            <person name="Larsson K.H."/>
            <person name="Matsuura K."/>
            <person name="Barry K."/>
            <person name="Labutti K."/>
            <person name="Kuo R."/>
            <person name="Ohm R.A."/>
            <person name="Bhattacharya S.S."/>
            <person name="Shirouzu T."/>
            <person name="Yoshinaga Y."/>
            <person name="Martin F.M."/>
            <person name="Grigoriev I.V."/>
            <person name="Hibbett D.S."/>
        </authorList>
    </citation>
    <scope>NUCLEOTIDE SEQUENCE [LARGE SCALE GENOMIC DNA]</scope>
    <source>
        <strain evidence="2 3">HHB12029</strain>
    </source>
</reference>
<protein>
    <recommendedName>
        <fullName evidence="4">Calcineurin-like phosphoesterase domain-containing protein</fullName>
    </recommendedName>
</protein>
<keyword evidence="3" id="KW-1185">Reference proteome</keyword>
<evidence type="ECO:0008006" key="4">
    <source>
        <dbReference type="Google" id="ProtNLM"/>
    </source>
</evidence>
<name>A0A166MF75_EXIGL</name>
<evidence type="ECO:0000256" key="1">
    <source>
        <dbReference type="SAM" id="MobiDB-lite"/>
    </source>
</evidence>
<dbReference type="SUPFAM" id="SSF56300">
    <property type="entry name" value="Metallo-dependent phosphatases"/>
    <property type="match status" value="1"/>
</dbReference>
<dbReference type="AlphaFoldDB" id="A0A166MF75"/>
<dbReference type="Gene3D" id="3.60.21.10">
    <property type="match status" value="1"/>
</dbReference>
<proteinExistence type="predicted"/>
<sequence>MLWLVVCGDIHGQYFDLMKLFEVGGNCCGRAAPQRAHPQHSPAPHLLSNKTNALVSPPPAPFATTPPAPAHPPASSLGRLRVLGRAEPATGVRRVSYAMQEKSGTSASANLMYARFADVPTLVRLITRIDTRQIQLERDV</sequence>
<dbReference type="InterPro" id="IPR029052">
    <property type="entry name" value="Metallo-depent_PP-like"/>
</dbReference>
<accession>A0A166MF75</accession>
<evidence type="ECO:0000313" key="2">
    <source>
        <dbReference type="EMBL" id="KZV77964.1"/>
    </source>
</evidence>
<feature type="region of interest" description="Disordered" evidence="1">
    <location>
        <begin position="32"/>
        <end position="76"/>
    </location>
</feature>
<dbReference type="STRING" id="1314781.A0A166MF75"/>
<dbReference type="EMBL" id="KV427286">
    <property type="protein sequence ID" value="KZV77964.1"/>
    <property type="molecule type" value="Genomic_DNA"/>
</dbReference>
<organism evidence="2 3">
    <name type="scientific">Exidia glandulosa HHB12029</name>
    <dbReference type="NCBI Taxonomy" id="1314781"/>
    <lineage>
        <taxon>Eukaryota</taxon>
        <taxon>Fungi</taxon>
        <taxon>Dikarya</taxon>
        <taxon>Basidiomycota</taxon>
        <taxon>Agaricomycotina</taxon>
        <taxon>Agaricomycetes</taxon>
        <taxon>Auriculariales</taxon>
        <taxon>Exidiaceae</taxon>
        <taxon>Exidia</taxon>
    </lineage>
</organism>
<dbReference type="InParanoid" id="A0A166MF75"/>
<feature type="compositionally biased region" description="Pro residues" evidence="1">
    <location>
        <begin position="56"/>
        <end position="72"/>
    </location>
</feature>
<dbReference type="Proteomes" id="UP000077266">
    <property type="component" value="Unassembled WGS sequence"/>
</dbReference>
<gene>
    <name evidence="2" type="ORF">EXIGLDRAFT_784497</name>
</gene>
<dbReference type="OrthoDB" id="1930084at2759"/>